<evidence type="ECO:0000313" key="3">
    <source>
        <dbReference type="EMBL" id="TEB05122.1"/>
    </source>
</evidence>
<evidence type="ECO:0000256" key="1">
    <source>
        <dbReference type="RuleBase" id="RU363098"/>
    </source>
</evidence>
<dbReference type="EMBL" id="QPFP01000617">
    <property type="protein sequence ID" value="TEB05122.1"/>
    <property type="molecule type" value="Genomic_DNA"/>
</dbReference>
<dbReference type="AlphaFoldDB" id="A0A4Y7R8M0"/>
<dbReference type="STRING" id="71717.A0A4Y7R8M0"/>
<dbReference type="EC" id="2.7.7.48" evidence="1"/>
<keyword evidence="1" id="KW-0694">RNA-binding</keyword>
<keyword evidence="1" id="KW-0808">Transferase</keyword>
<organism evidence="3 4">
    <name type="scientific">Coprinellus micaceus</name>
    <name type="common">Glistening ink-cap mushroom</name>
    <name type="synonym">Coprinus micaceus</name>
    <dbReference type="NCBI Taxonomy" id="71717"/>
    <lineage>
        <taxon>Eukaryota</taxon>
        <taxon>Fungi</taxon>
        <taxon>Dikarya</taxon>
        <taxon>Basidiomycota</taxon>
        <taxon>Agaricomycotina</taxon>
        <taxon>Agaricomycetes</taxon>
        <taxon>Agaricomycetidae</taxon>
        <taxon>Agaricales</taxon>
        <taxon>Agaricineae</taxon>
        <taxon>Psathyrellaceae</taxon>
        <taxon>Coprinellus</taxon>
    </lineage>
</organism>
<dbReference type="Proteomes" id="UP000298030">
    <property type="component" value="Unassembled WGS sequence"/>
</dbReference>
<protein>
    <recommendedName>
        <fullName evidence="1">RNA-dependent RNA polymerase</fullName>
        <ecNumber evidence="1">2.7.7.48</ecNumber>
    </recommendedName>
</protein>
<dbReference type="InterPro" id="IPR057596">
    <property type="entry name" value="RDRP_core"/>
</dbReference>
<dbReference type="Pfam" id="PF05183">
    <property type="entry name" value="RdRP"/>
    <property type="match status" value="1"/>
</dbReference>
<comment type="catalytic activity">
    <reaction evidence="1">
        <text>RNA(n) + a ribonucleoside 5'-triphosphate = RNA(n+1) + diphosphate</text>
        <dbReference type="Rhea" id="RHEA:21248"/>
        <dbReference type="Rhea" id="RHEA-COMP:14527"/>
        <dbReference type="Rhea" id="RHEA-COMP:17342"/>
        <dbReference type="ChEBI" id="CHEBI:33019"/>
        <dbReference type="ChEBI" id="CHEBI:61557"/>
        <dbReference type="ChEBI" id="CHEBI:140395"/>
        <dbReference type="EC" id="2.7.7.48"/>
    </reaction>
</comment>
<evidence type="ECO:0000259" key="2">
    <source>
        <dbReference type="Pfam" id="PF05183"/>
    </source>
</evidence>
<dbReference type="GO" id="GO:0003723">
    <property type="term" value="F:RNA binding"/>
    <property type="evidence" value="ECO:0007669"/>
    <property type="project" value="UniProtKB-KW"/>
</dbReference>
<keyword evidence="4" id="KW-1185">Reference proteome</keyword>
<comment type="caution">
    <text evidence="3">The sequence shown here is derived from an EMBL/GenBank/DDBJ whole genome shotgun (WGS) entry which is preliminary data.</text>
</comment>
<accession>A0A4Y7R8M0</accession>
<gene>
    <name evidence="3" type="ORF">FA13DRAFT_1277522</name>
</gene>
<dbReference type="GO" id="GO:0003968">
    <property type="term" value="F:RNA-directed RNA polymerase activity"/>
    <property type="evidence" value="ECO:0007669"/>
    <property type="project" value="UniProtKB-KW"/>
</dbReference>
<keyword evidence="1" id="KW-0548">Nucleotidyltransferase</keyword>
<evidence type="ECO:0000313" key="4">
    <source>
        <dbReference type="Proteomes" id="UP000298030"/>
    </source>
</evidence>
<proteinExistence type="inferred from homology"/>
<reference evidence="3 4" key="1">
    <citation type="journal article" date="2019" name="Nat. Ecol. Evol.">
        <title>Megaphylogeny resolves global patterns of mushroom evolution.</title>
        <authorList>
            <person name="Varga T."/>
            <person name="Krizsan K."/>
            <person name="Foldi C."/>
            <person name="Dima B."/>
            <person name="Sanchez-Garcia M."/>
            <person name="Sanchez-Ramirez S."/>
            <person name="Szollosi G.J."/>
            <person name="Szarkandi J.G."/>
            <person name="Papp V."/>
            <person name="Albert L."/>
            <person name="Andreopoulos W."/>
            <person name="Angelini C."/>
            <person name="Antonin V."/>
            <person name="Barry K.W."/>
            <person name="Bougher N.L."/>
            <person name="Buchanan P."/>
            <person name="Buyck B."/>
            <person name="Bense V."/>
            <person name="Catcheside P."/>
            <person name="Chovatia M."/>
            <person name="Cooper J."/>
            <person name="Damon W."/>
            <person name="Desjardin D."/>
            <person name="Finy P."/>
            <person name="Geml J."/>
            <person name="Haridas S."/>
            <person name="Hughes K."/>
            <person name="Justo A."/>
            <person name="Karasinski D."/>
            <person name="Kautmanova I."/>
            <person name="Kiss B."/>
            <person name="Kocsube S."/>
            <person name="Kotiranta H."/>
            <person name="LaButti K.M."/>
            <person name="Lechner B.E."/>
            <person name="Liimatainen K."/>
            <person name="Lipzen A."/>
            <person name="Lukacs Z."/>
            <person name="Mihaltcheva S."/>
            <person name="Morgado L.N."/>
            <person name="Niskanen T."/>
            <person name="Noordeloos M.E."/>
            <person name="Ohm R.A."/>
            <person name="Ortiz-Santana B."/>
            <person name="Ovrebo C."/>
            <person name="Racz N."/>
            <person name="Riley R."/>
            <person name="Savchenko A."/>
            <person name="Shiryaev A."/>
            <person name="Soop K."/>
            <person name="Spirin V."/>
            <person name="Szebenyi C."/>
            <person name="Tomsovsky M."/>
            <person name="Tulloss R.E."/>
            <person name="Uehling J."/>
            <person name="Grigoriev I.V."/>
            <person name="Vagvolgyi C."/>
            <person name="Papp T."/>
            <person name="Martin F.M."/>
            <person name="Miettinen O."/>
            <person name="Hibbett D.S."/>
            <person name="Nagy L.G."/>
        </authorList>
    </citation>
    <scope>NUCLEOTIDE SEQUENCE [LARGE SCALE GENOMIC DNA]</scope>
    <source>
        <strain evidence="3 4">FP101781</strain>
    </source>
</reference>
<keyword evidence="1" id="KW-0696">RNA-directed RNA polymerase</keyword>
<sequence>MASKTFVICGSVYRAFYSKEDNTFLVKTNETWSGKSFLLGCQLRVVRCRSWNSSTGSIPGKEQTQPMAKWASRFSLGLSTSAPGFRLDREQIEFKDDIVNETNAK</sequence>
<name>A0A4Y7R8M0_COPMI</name>
<dbReference type="OrthoDB" id="10055769at2759"/>
<feature type="domain" description="RDRP core" evidence="2">
    <location>
        <begin position="2"/>
        <end position="100"/>
    </location>
</feature>
<comment type="similarity">
    <text evidence="1">Belongs to the RdRP family.</text>
</comment>